<dbReference type="EMBL" id="CAKLBC010000695">
    <property type="protein sequence ID" value="CAH0487763.1"/>
    <property type="molecule type" value="Genomic_DNA"/>
</dbReference>
<keyword evidence="2" id="KW-0732">Signal</keyword>
<feature type="domain" description="Temptin Cys/Cys disulfide" evidence="3">
    <location>
        <begin position="18"/>
        <end position="113"/>
    </location>
</feature>
<protein>
    <recommendedName>
        <fullName evidence="3">Temptin Cys/Cys disulfide domain-containing protein</fullName>
    </recommendedName>
</protein>
<evidence type="ECO:0000259" key="3">
    <source>
        <dbReference type="Pfam" id="PF24784"/>
    </source>
</evidence>
<dbReference type="InterPro" id="IPR057626">
    <property type="entry name" value="S-S_Temptin"/>
</dbReference>
<evidence type="ECO:0000313" key="5">
    <source>
        <dbReference type="EMBL" id="CAI5728406.1"/>
    </source>
</evidence>
<feature type="compositionally biased region" description="Low complexity" evidence="1">
    <location>
        <begin position="182"/>
        <end position="197"/>
    </location>
</feature>
<feature type="chain" id="PRO_5043482872" description="Temptin Cys/Cys disulfide domain-containing protein" evidence="2">
    <location>
        <begin position="20"/>
        <end position="219"/>
    </location>
</feature>
<dbReference type="Proteomes" id="UP001157938">
    <property type="component" value="Unassembled WGS sequence"/>
</dbReference>
<accession>A0AAV0TVV5</accession>
<evidence type="ECO:0000313" key="6">
    <source>
        <dbReference type="Proteomes" id="UP001157938"/>
    </source>
</evidence>
<proteinExistence type="predicted"/>
<evidence type="ECO:0000256" key="2">
    <source>
        <dbReference type="SAM" id="SignalP"/>
    </source>
</evidence>
<dbReference type="EMBL" id="CANTFK010000800">
    <property type="protein sequence ID" value="CAI5728406.1"/>
    <property type="molecule type" value="Genomic_DNA"/>
</dbReference>
<dbReference type="AlphaFoldDB" id="A0AAV0TVV5"/>
<comment type="caution">
    <text evidence="5">The sequence shown here is derived from an EMBL/GenBank/DDBJ whole genome shotgun (WGS) entry which is preliminary data.</text>
</comment>
<evidence type="ECO:0000313" key="4">
    <source>
        <dbReference type="EMBL" id="CAH0487763.1"/>
    </source>
</evidence>
<gene>
    <name evidence="4" type="ORF">PFR001_LOCUS3293</name>
    <name evidence="5" type="ORF">PFR002_LOCUS5796</name>
</gene>
<sequence>MKLSLGLGAFSFTVLSSDAHPTFVARVPNGNQVAGVAALGHVNTVGGGATNAFGESFKAAGYEWTRELCEADSDRDGASNGEELGDPCCTWTAGAGFDSASPSTTQSSLTHPGVPNSFTESQLALMTCNGGEATVNDIVSSDTAASTSSASASGSQSSDFGDTSKSGSLDDMVALEDQSRATSSPTPEKTSPTSETSDANQLKTFVYCFSIVVFVLVTC</sequence>
<dbReference type="PANTHER" id="PTHR34737:SF2">
    <property type="entry name" value="EF-HAND DOMAIN-CONTAINING PROTEIN"/>
    <property type="match status" value="1"/>
</dbReference>
<name>A0AAV0TVV5_9STRA</name>
<keyword evidence="6" id="KW-1185">Reference proteome</keyword>
<evidence type="ECO:0000313" key="7">
    <source>
        <dbReference type="Proteomes" id="UP001159659"/>
    </source>
</evidence>
<feature type="signal peptide" evidence="2">
    <location>
        <begin position="1"/>
        <end position="19"/>
    </location>
</feature>
<dbReference type="Pfam" id="PF24784">
    <property type="entry name" value="Temptin_C"/>
    <property type="match status" value="1"/>
</dbReference>
<reference evidence="4 6" key="1">
    <citation type="submission" date="2021-11" db="EMBL/GenBank/DDBJ databases">
        <authorList>
            <person name="Islam A."/>
            <person name="Islam S."/>
            <person name="Flora M.S."/>
            <person name="Rahman M."/>
            <person name="Ziaur R.M."/>
            <person name="Epstein J.H."/>
            <person name="Hassan M."/>
            <person name="Klassen M."/>
            <person name="Woodard K."/>
            <person name="Webb A."/>
            <person name="Webby R.J."/>
            <person name="El Zowalaty M.E."/>
        </authorList>
    </citation>
    <scope>NUCLEOTIDE SEQUENCE [LARGE SCALE GENOMIC DNA]</scope>
    <source>
        <strain evidence="4">Pf1</strain>
    </source>
</reference>
<dbReference type="InterPro" id="IPR055313">
    <property type="entry name" value="Temptin-like"/>
</dbReference>
<dbReference type="PANTHER" id="PTHR34737">
    <property type="entry name" value="EF-HAND DOMAIN-CONTAINING PROTEIN"/>
    <property type="match status" value="1"/>
</dbReference>
<feature type="compositionally biased region" description="Low complexity" evidence="1">
    <location>
        <begin position="146"/>
        <end position="159"/>
    </location>
</feature>
<organism evidence="5 7">
    <name type="scientific">Peronospora farinosa</name>
    <dbReference type="NCBI Taxonomy" id="134698"/>
    <lineage>
        <taxon>Eukaryota</taxon>
        <taxon>Sar</taxon>
        <taxon>Stramenopiles</taxon>
        <taxon>Oomycota</taxon>
        <taxon>Peronosporomycetes</taxon>
        <taxon>Peronosporales</taxon>
        <taxon>Peronosporaceae</taxon>
        <taxon>Peronospora</taxon>
    </lineage>
</organism>
<evidence type="ECO:0000256" key="1">
    <source>
        <dbReference type="SAM" id="MobiDB-lite"/>
    </source>
</evidence>
<feature type="region of interest" description="Disordered" evidence="1">
    <location>
        <begin position="146"/>
        <end position="197"/>
    </location>
</feature>
<reference evidence="5" key="2">
    <citation type="submission" date="2022-12" db="EMBL/GenBank/DDBJ databases">
        <authorList>
            <person name="Webb A."/>
        </authorList>
    </citation>
    <scope>NUCLEOTIDE SEQUENCE</scope>
    <source>
        <strain evidence="5">Pf2</strain>
    </source>
</reference>
<dbReference type="Proteomes" id="UP001159659">
    <property type="component" value="Unassembled WGS sequence"/>
</dbReference>